<gene>
    <name evidence="9" type="ORF">AM506_06235</name>
</gene>
<dbReference type="PATRIC" id="fig|218284.4.peg.2734"/>
<feature type="transmembrane region" description="Helical" evidence="8">
    <location>
        <begin position="191"/>
        <end position="209"/>
    </location>
</feature>
<evidence type="ECO:0000256" key="6">
    <source>
        <dbReference type="ARBA" id="ARBA00022989"/>
    </source>
</evidence>
<dbReference type="Gene3D" id="1.20.1740.10">
    <property type="entry name" value="Amino acid/polyamine transporter I"/>
    <property type="match status" value="1"/>
</dbReference>
<evidence type="ECO:0000256" key="7">
    <source>
        <dbReference type="ARBA" id="ARBA00023136"/>
    </source>
</evidence>
<accession>A0A0P6WI07</accession>
<feature type="transmembrane region" description="Helical" evidence="8">
    <location>
        <begin position="148"/>
        <end position="171"/>
    </location>
</feature>
<protein>
    <submittedName>
        <fullName evidence="9">Spore gernimation protein</fullName>
    </submittedName>
</protein>
<evidence type="ECO:0000313" key="9">
    <source>
        <dbReference type="EMBL" id="KPL60224.1"/>
    </source>
</evidence>
<keyword evidence="6 8" id="KW-1133">Transmembrane helix</keyword>
<organism evidence="9 10">
    <name type="scientific">Rossellomorea vietnamensis</name>
    <dbReference type="NCBI Taxonomy" id="218284"/>
    <lineage>
        <taxon>Bacteria</taxon>
        <taxon>Bacillati</taxon>
        <taxon>Bacillota</taxon>
        <taxon>Bacilli</taxon>
        <taxon>Bacillales</taxon>
        <taxon>Bacillaceae</taxon>
        <taxon>Rossellomorea</taxon>
    </lineage>
</organism>
<evidence type="ECO:0000256" key="4">
    <source>
        <dbReference type="ARBA" id="ARBA00022544"/>
    </source>
</evidence>
<dbReference type="GO" id="GO:0009847">
    <property type="term" value="P:spore germination"/>
    <property type="evidence" value="ECO:0007669"/>
    <property type="project" value="InterPro"/>
</dbReference>
<dbReference type="EMBL" id="LIXZ01000004">
    <property type="protein sequence ID" value="KPL60224.1"/>
    <property type="molecule type" value="Genomic_DNA"/>
</dbReference>
<dbReference type="NCBIfam" id="TIGR00912">
    <property type="entry name" value="2A0309"/>
    <property type="match status" value="1"/>
</dbReference>
<feature type="transmembrane region" description="Helical" evidence="8">
    <location>
        <begin position="87"/>
        <end position="112"/>
    </location>
</feature>
<dbReference type="GO" id="GO:0016020">
    <property type="term" value="C:membrane"/>
    <property type="evidence" value="ECO:0007669"/>
    <property type="project" value="UniProtKB-SubCell"/>
</dbReference>
<feature type="transmembrane region" description="Helical" evidence="8">
    <location>
        <begin position="311"/>
        <end position="331"/>
    </location>
</feature>
<name>A0A0P6WI07_9BACI</name>
<feature type="transmembrane region" description="Helical" evidence="8">
    <location>
        <begin position="221"/>
        <end position="244"/>
    </location>
</feature>
<dbReference type="PANTHER" id="PTHR34975:SF2">
    <property type="entry name" value="SPORE GERMINATION PROTEIN A2"/>
    <property type="match status" value="1"/>
</dbReference>
<dbReference type="PANTHER" id="PTHR34975">
    <property type="entry name" value="SPORE GERMINATION PROTEIN A2"/>
    <property type="match status" value="1"/>
</dbReference>
<evidence type="ECO:0000256" key="8">
    <source>
        <dbReference type="SAM" id="Phobius"/>
    </source>
</evidence>
<proteinExistence type="inferred from homology"/>
<dbReference type="Proteomes" id="UP000050398">
    <property type="component" value="Unassembled WGS sequence"/>
</dbReference>
<dbReference type="RefSeq" id="WP_060671638.1">
    <property type="nucleotide sequence ID" value="NZ_LIXZ01000004.1"/>
</dbReference>
<keyword evidence="4" id="KW-0309">Germination</keyword>
<comment type="caution">
    <text evidence="9">The sequence shown here is derived from an EMBL/GenBank/DDBJ whole genome shotgun (WGS) entry which is preliminary data.</text>
</comment>
<reference evidence="9 10" key="1">
    <citation type="submission" date="2015-08" db="EMBL/GenBank/DDBJ databases">
        <title>Draft Genome Sequence of Bacillus vietnamensis UCD-SED5.</title>
        <authorList>
            <person name="Lee R.D."/>
            <person name="Jospin G."/>
            <person name="Lang J.M."/>
            <person name="Coil D.A."/>
            <person name="Eisen J.A."/>
        </authorList>
    </citation>
    <scope>NUCLEOTIDE SEQUENCE [LARGE SCALE GENOMIC DNA]</scope>
    <source>
        <strain evidence="9 10">UCD-SED5</strain>
    </source>
</reference>
<evidence type="ECO:0000256" key="5">
    <source>
        <dbReference type="ARBA" id="ARBA00022692"/>
    </source>
</evidence>
<feature type="transmembrane region" description="Helical" evidence="8">
    <location>
        <begin position="12"/>
        <end position="34"/>
    </location>
</feature>
<dbReference type="AlphaFoldDB" id="A0A0P6WI07"/>
<keyword evidence="7 8" id="KW-0472">Membrane</keyword>
<evidence type="ECO:0000256" key="2">
    <source>
        <dbReference type="ARBA" id="ARBA00007998"/>
    </source>
</evidence>
<sequence length="370" mass="42908">MKIHVHPQPQSLLNAFMVMFIIHSVQMGVGIQGFQRIIYMDAGHDAWISVILSGIVTCLIGFVMVKTLNYYESSDLYGIQRDVYGKWLGTCMNVLYVLYCMGALIVIIRNYIEVLQAWVFPEVPTWFISLTIMMLVLYGVLGGFRIIAGVSFFSVFLSFWLLSLLGYPIQFSHWSNLLPILEANATEILKGAYSMTFTVIGFELIYSFYPFIKEKRKVHRYMLIGLLYTTLLYVAVMLISLSYFSGGQLERTIWGSLSLFKIVRVPFIERFEYVAITFWLLIILPNLMLYLWSASRGLARIFGKKREKGIIWVLSLLLFGCIQLLITRQQINLLNNYFAQIAFIVVYCYPLLLFLLVWMKKKIFRKEVKS</sequence>
<keyword evidence="5 8" id="KW-0812">Transmembrane</keyword>
<keyword evidence="3" id="KW-0813">Transport</keyword>
<feature type="transmembrane region" description="Helical" evidence="8">
    <location>
        <begin position="124"/>
        <end position="141"/>
    </location>
</feature>
<feature type="transmembrane region" description="Helical" evidence="8">
    <location>
        <begin position="273"/>
        <end position="291"/>
    </location>
</feature>
<feature type="transmembrane region" description="Helical" evidence="8">
    <location>
        <begin position="337"/>
        <end position="359"/>
    </location>
</feature>
<dbReference type="InterPro" id="IPR004761">
    <property type="entry name" value="Spore_GerAB"/>
</dbReference>
<comment type="subcellular location">
    <subcellularLocation>
        <location evidence="1">Membrane</location>
        <topology evidence="1">Multi-pass membrane protein</topology>
    </subcellularLocation>
</comment>
<dbReference type="OrthoDB" id="2380240at2"/>
<evidence type="ECO:0000313" key="10">
    <source>
        <dbReference type="Proteomes" id="UP000050398"/>
    </source>
</evidence>
<evidence type="ECO:0000256" key="3">
    <source>
        <dbReference type="ARBA" id="ARBA00022448"/>
    </source>
</evidence>
<feature type="transmembrane region" description="Helical" evidence="8">
    <location>
        <begin position="46"/>
        <end position="66"/>
    </location>
</feature>
<evidence type="ECO:0000256" key="1">
    <source>
        <dbReference type="ARBA" id="ARBA00004141"/>
    </source>
</evidence>
<dbReference type="Pfam" id="PF03845">
    <property type="entry name" value="Spore_permease"/>
    <property type="match status" value="1"/>
</dbReference>
<comment type="similarity">
    <text evidence="2">Belongs to the amino acid-polyamine-organocation (APC) superfamily. Spore germination protein (SGP) (TC 2.A.3.9) family.</text>
</comment>